<dbReference type="EMBL" id="MN740471">
    <property type="protein sequence ID" value="QHU28242.1"/>
    <property type="molecule type" value="Genomic_DNA"/>
</dbReference>
<accession>A0A6C0LGI0</accession>
<dbReference type="AlphaFoldDB" id="A0A6C0LGI0"/>
<reference evidence="1" key="1">
    <citation type="journal article" date="2020" name="Nature">
        <title>Giant virus diversity and host interactions through global metagenomics.</title>
        <authorList>
            <person name="Schulz F."/>
            <person name="Roux S."/>
            <person name="Paez-Espino D."/>
            <person name="Jungbluth S."/>
            <person name="Walsh D.A."/>
            <person name="Denef V.J."/>
            <person name="McMahon K.D."/>
            <person name="Konstantinidis K.T."/>
            <person name="Eloe-Fadrosh E.A."/>
            <person name="Kyrpides N.C."/>
            <person name="Woyke T."/>
        </authorList>
    </citation>
    <scope>NUCLEOTIDE SEQUENCE</scope>
    <source>
        <strain evidence="1">GVMAG-M-3300027770-73</strain>
    </source>
</reference>
<sequence length="120" mass="14567">MSFFEVEFTLPEQDSYLEEVEKQIQKKRNFLLKRQRQLDVASKENQFLNSVKEDYQKYQNFMMKQKDEQIKSMQIIDQYLNDLMVSGKMTGHDINETKKDQREILSEIDKIKKDLDEMMK</sequence>
<protein>
    <submittedName>
        <fullName evidence="1">Uncharacterized protein</fullName>
    </submittedName>
</protein>
<name>A0A6C0LGI0_9ZZZZ</name>
<organism evidence="1">
    <name type="scientific">viral metagenome</name>
    <dbReference type="NCBI Taxonomy" id="1070528"/>
    <lineage>
        <taxon>unclassified sequences</taxon>
        <taxon>metagenomes</taxon>
        <taxon>organismal metagenomes</taxon>
    </lineage>
</organism>
<proteinExistence type="predicted"/>
<evidence type="ECO:0000313" key="1">
    <source>
        <dbReference type="EMBL" id="QHU28242.1"/>
    </source>
</evidence>